<accession>A0A1U7LGL5</accession>
<protein>
    <submittedName>
        <fullName evidence="2">Uncharacterized protein</fullName>
    </submittedName>
</protein>
<keyword evidence="3" id="KW-1185">Reference proteome</keyword>
<evidence type="ECO:0000313" key="3">
    <source>
        <dbReference type="Proteomes" id="UP000186594"/>
    </source>
</evidence>
<keyword evidence="1" id="KW-0812">Transmembrane</keyword>
<keyword evidence="1" id="KW-1133">Transmembrane helix</keyword>
<reference evidence="2 3" key="1">
    <citation type="submission" date="2016-04" db="EMBL/GenBank/DDBJ databases">
        <title>Evolutionary innovation and constraint leading to complex multicellularity in the Ascomycota.</title>
        <authorList>
            <person name="Cisse O."/>
            <person name="Nguyen A."/>
            <person name="Hewitt D.A."/>
            <person name="Jedd G."/>
            <person name="Stajich J.E."/>
        </authorList>
    </citation>
    <scope>NUCLEOTIDE SEQUENCE [LARGE SCALE GENOMIC DNA]</scope>
    <source>
        <strain evidence="2 3">DAH-3</strain>
    </source>
</reference>
<comment type="caution">
    <text evidence="2">The sequence shown here is derived from an EMBL/GenBank/DDBJ whole genome shotgun (WGS) entry which is preliminary data.</text>
</comment>
<dbReference type="Proteomes" id="UP000186594">
    <property type="component" value="Unassembled WGS sequence"/>
</dbReference>
<evidence type="ECO:0000256" key="1">
    <source>
        <dbReference type="SAM" id="Phobius"/>
    </source>
</evidence>
<organism evidence="2 3">
    <name type="scientific">Neolecta irregularis (strain DAH-3)</name>
    <dbReference type="NCBI Taxonomy" id="1198029"/>
    <lineage>
        <taxon>Eukaryota</taxon>
        <taxon>Fungi</taxon>
        <taxon>Dikarya</taxon>
        <taxon>Ascomycota</taxon>
        <taxon>Taphrinomycotina</taxon>
        <taxon>Neolectales</taxon>
        <taxon>Neolectaceae</taxon>
        <taxon>Neolecta</taxon>
    </lineage>
</organism>
<proteinExistence type="predicted"/>
<keyword evidence="1" id="KW-0472">Membrane</keyword>
<name>A0A1U7LGL5_NEOID</name>
<evidence type="ECO:0000313" key="2">
    <source>
        <dbReference type="EMBL" id="OLL21800.1"/>
    </source>
</evidence>
<gene>
    <name evidence="2" type="ORF">NEOLI_004210</name>
</gene>
<dbReference type="EMBL" id="LXFE01004240">
    <property type="protein sequence ID" value="OLL21800.1"/>
    <property type="molecule type" value="Genomic_DNA"/>
</dbReference>
<sequence>MMVGGSRYSPRTIVAVSMIMFTLLNFLVLLIVGRTLGDQRSLSIWVFISFGLLFGGFGTGCCILGYQRTIHTDHDSERLGSASEQTETSIASSTTAVEKVEETLDSTMATEKFFHGGGLPPIIESDVHSPRGLFKV</sequence>
<dbReference type="AlphaFoldDB" id="A0A1U7LGL5"/>
<feature type="transmembrane region" description="Helical" evidence="1">
    <location>
        <begin position="12"/>
        <end position="32"/>
    </location>
</feature>
<feature type="transmembrane region" description="Helical" evidence="1">
    <location>
        <begin position="44"/>
        <end position="66"/>
    </location>
</feature>